<evidence type="ECO:0000256" key="3">
    <source>
        <dbReference type="ARBA" id="ARBA00022989"/>
    </source>
</evidence>
<keyword evidence="3 5" id="KW-1133">Transmembrane helix</keyword>
<evidence type="ECO:0000256" key="4">
    <source>
        <dbReference type="ARBA" id="ARBA00023136"/>
    </source>
</evidence>
<evidence type="ECO:0000313" key="6">
    <source>
        <dbReference type="EMBL" id="MDY0404149.1"/>
    </source>
</evidence>
<evidence type="ECO:0000256" key="5">
    <source>
        <dbReference type="SAM" id="Phobius"/>
    </source>
</evidence>
<evidence type="ECO:0000313" key="7">
    <source>
        <dbReference type="Proteomes" id="UP001228376"/>
    </source>
</evidence>
<dbReference type="InterPro" id="IPR032808">
    <property type="entry name" value="DoxX"/>
</dbReference>
<evidence type="ECO:0000256" key="2">
    <source>
        <dbReference type="ARBA" id="ARBA00022692"/>
    </source>
</evidence>
<dbReference type="Pfam" id="PF07681">
    <property type="entry name" value="DoxX"/>
    <property type="match status" value="1"/>
</dbReference>
<evidence type="ECO:0000256" key="1">
    <source>
        <dbReference type="ARBA" id="ARBA00004141"/>
    </source>
</evidence>
<reference evidence="6 7" key="1">
    <citation type="submission" date="2023-10" db="EMBL/GenBank/DDBJ databases">
        <title>179-bfca-hs.</title>
        <authorList>
            <person name="Miliotis G."/>
            <person name="Sengupta P."/>
            <person name="Hameed A."/>
            <person name="Chuvochina M."/>
            <person name="Mcdonagh F."/>
            <person name="Simpson A.C."/>
            <person name="Singh N.K."/>
            <person name="Rekha P.D."/>
            <person name="Raman K."/>
            <person name="Hugenholtz P."/>
            <person name="Venkateswaran K."/>
        </authorList>
    </citation>
    <scope>NUCLEOTIDE SEQUENCE [LARGE SCALE GENOMIC DNA]</scope>
    <source>
        <strain evidence="6 7">179-BFC-A-HS</strain>
    </source>
</reference>
<sequence>MLDRRNWLGWLVGYVFIVSGAMKLLMPGFAETFAQLGVPYPQTTVFVVALCEIGCGACIAGKFAVKEASAILLVIMAGALYFAKLPALTSEGPLQFAFDARLDIVMIVILLILFRRSPRYMK</sequence>
<organism evidence="6 7">
    <name type="scientific">Tigheibacillus jepli</name>
    <dbReference type="NCBI Taxonomy" id="3035914"/>
    <lineage>
        <taxon>Bacteria</taxon>
        <taxon>Bacillati</taxon>
        <taxon>Bacillota</taxon>
        <taxon>Bacilli</taxon>
        <taxon>Bacillales</taxon>
        <taxon>Bacillaceae</taxon>
        <taxon>Tigheibacillus</taxon>
    </lineage>
</organism>
<proteinExistence type="predicted"/>
<keyword evidence="7" id="KW-1185">Reference proteome</keyword>
<feature type="transmembrane region" description="Helical" evidence="5">
    <location>
        <begin position="7"/>
        <end position="25"/>
    </location>
</feature>
<dbReference type="RefSeq" id="WP_306066658.1">
    <property type="nucleotide sequence ID" value="NZ_JAROCA020000001.1"/>
</dbReference>
<keyword evidence="4 5" id="KW-0472">Membrane</keyword>
<name>A0ABU5CCU2_9BACI</name>
<keyword evidence="2 5" id="KW-0812">Transmembrane</keyword>
<accession>A0ABU5CCU2</accession>
<comment type="caution">
    <text evidence="6">The sequence shown here is derived from an EMBL/GenBank/DDBJ whole genome shotgun (WGS) entry which is preliminary data.</text>
</comment>
<gene>
    <name evidence="6" type="ORF">P5G51_000860</name>
</gene>
<feature type="transmembrane region" description="Helical" evidence="5">
    <location>
        <begin position="94"/>
        <end position="114"/>
    </location>
</feature>
<protein>
    <submittedName>
        <fullName evidence="6">DoxX family protein</fullName>
    </submittedName>
</protein>
<feature type="transmembrane region" description="Helical" evidence="5">
    <location>
        <begin position="45"/>
        <end position="65"/>
    </location>
</feature>
<dbReference type="Proteomes" id="UP001228376">
    <property type="component" value="Unassembled WGS sequence"/>
</dbReference>
<comment type="subcellular location">
    <subcellularLocation>
        <location evidence="1">Membrane</location>
        <topology evidence="1">Multi-pass membrane protein</topology>
    </subcellularLocation>
</comment>
<feature type="transmembrane region" description="Helical" evidence="5">
    <location>
        <begin position="70"/>
        <end position="88"/>
    </location>
</feature>
<dbReference type="EMBL" id="JAROCA020000001">
    <property type="protein sequence ID" value="MDY0404149.1"/>
    <property type="molecule type" value="Genomic_DNA"/>
</dbReference>